<proteinExistence type="predicted"/>
<dbReference type="Proteomes" id="UP000198430">
    <property type="component" value="Unassembled WGS sequence"/>
</dbReference>
<evidence type="ECO:0008006" key="4">
    <source>
        <dbReference type="Google" id="ProtNLM"/>
    </source>
</evidence>
<reference evidence="2 3" key="1">
    <citation type="submission" date="2015-11" db="EMBL/GenBank/DDBJ databases">
        <title>Draft genome sequences of new species of the genus Lactobacillus isolated from orchardgrass silage.</title>
        <authorList>
            <person name="Tohno M."/>
            <person name="Tanizawa Y."/>
            <person name="Arita M."/>
        </authorList>
    </citation>
    <scope>NUCLEOTIDE SEQUENCE [LARGE SCALE GENOMIC DNA]</scope>
    <source>
        <strain evidence="2 3">IWT140</strain>
    </source>
</reference>
<protein>
    <recommendedName>
        <fullName evidence="4">Extracellular protein</fullName>
    </recommendedName>
</protein>
<gene>
    <name evidence="2" type="ORF">IWT140_00161</name>
</gene>
<dbReference type="RefSeq" id="WP_089087553.1">
    <property type="nucleotide sequence ID" value="NZ_BCMH01000001.1"/>
</dbReference>
<comment type="caution">
    <text evidence="2">The sequence shown here is derived from an EMBL/GenBank/DDBJ whole genome shotgun (WGS) entry which is preliminary data.</text>
</comment>
<evidence type="ECO:0000256" key="1">
    <source>
        <dbReference type="SAM" id="SignalP"/>
    </source>
</evidence>
<dbReference type="AlphaFoldDB" id="A0A1Z5ILB6"/>
<keyword evidence="1" id="KW-0732">Signal</keyword>
<feature type="chain" id="PRO_5012690054" description="Extracellular protein" evidence="1">
    <location>
        <begin position="27"/>
        <end position="152"/>
    </location>
</feature>
<evidence type="ECO:0000313" key="3">
    <source>
        <dbReference type="Proteomes" id="UP000198430"/>
    </source>
</evidence>
<accession>A0A1Z5ILB6</accession>
<evidence type="ECO:0000313" key="2">
    <source>
        <dbReference type="EMBL" id="GAX02564.1"/>
    </source>
</evidence>
<organism evidence="2 3">
    <name type="scientific">Secundilactobacillus pentosiphilus</name>
    <dbReference type="NCBI Taxonomy" id="1714682"/>
    <lineage>
        <taxon>Bacteria</taxon>
        <taxon>Bacillati</taxon>
        <taxon>Bacillota</taxon>
        <taxon>Bacilli</taxon>
        <taxon>Lactobacillales</taxon>
        <taxon>Lactobacillaceae</taxon>
        <taxon>Secundilactobacillus</taxon>
    </lineage>
</organism>
<keyword evidence="3" id="KW-1185">Reference proteome</keyword>
<feature type="signal peptide" evidence="1">
    <location>
        <begin position="1"/>
        <end position="26"/>
    </location>
</feature>
<dbReference type="EMBL" id="BCMH01000001">
    <property type="protein sequence ID" value="GAX02564.1"/>
    <property type="molecule type" value="Genomic_DNA"/>
</dbReference>
<sequence>MKKLSLILGSLAVAGTLSVGSQPANAATYHNGYPKTIRGNWRTSTTLGEYFVFHFSKYYDFNHAVVKTSHGWHTLKEGAASINPINTFNFPARYRKLSAHTYYIIPTKKWMHRYNRGADRMKIYKKSSKKMAIKYHSAKFGWATRLEWLYKK</sequence>
<name>A0A1Z5ILB6_9LACO</name>